<dbReference type="RefSeq" id="WP_058964035.1">
    <property type="nucleotide sequence ID" value="NZ_CABKVM010000016.1"/>
</dbReference>
<name>A0A4R1R7G8_9FIRM</name>
<reference evidence="3 4" key="1">
    <citation type="submission" date="2019-03" db="EMBL/GenBank/DDBJ databases">
        <title>Genomic Encyclopedia of Type Strains, Phase IV (KMG-IV): sequencing the most valuable type-strain genomes for metagenomic binning, comparative biology and taxonomic classification.</title>
        <authorList>
            <person name="Goeker M."/>
        </authorList>
    </citation>
    <scope>NUCLEOTIDE SEQUENCE [LARGE SCALE GENOMIC DNA]</scope>
    <source>
        <strain evidence="3 4">DSM 100451</strain>
    </source>
</reference>
<sequence length="211" mass="21527">MPDSKDYKSAMEKVAAGQRWKQATLEKMQAETAAQKASRPRRTIPFGRRAIPLATAAAICLLVIPAAARSLTSVSGGATAADQASPRVATRQMPESSAAVAPEAAPFALAAAPEAAMAENGAPDETAAPAYTTVEADSPEAALPADTQPADEAEGADAALEQLDEILAAEGEGRTRADVLASGLAPDGSFAFVLAGESDGSYRLYLVSPGE</sequence>
<keyword evidence="2" id="KW-1133">Transmembrane helix</keyword>
<evidence type="ECO:0000313" key="3">
    <source>
        <dbReference type="EMBL" id="TCL61563.1"/>
    </source>
</evidence>
<keyword evidence="2" id="KW-0812">Transmembrane</keyword>
<dbReference type="AlphaFoldDB" id="A0A4R1R7G8"/>
<gene>
    <name evidence="3" type="ORF">EDD77_10117</name>
</gene>
<organism evidence="3 4">
    <name type="scientific">Allofournierella massiliensis</name>
    <dbReference type="NCBI Taxonomy" id="1650663"/>
    <lineage>
        <taxon>Bacteria</taxon>
        <taxon>Bacillati</taxon>
        <taxon>Bacillota</taxon>
        <taxon>Clostridia</taxon>
        <taxon>Eubacteriales</taxon>
        <taxon>Oscillospiraceae</taxon>
        <taxon>Allofournierella</taxon>
    </lineage>
</organism>
<evidence type="ECO:0000256" key="1">
    <source>
        <dbReference type="SAM" id="MobiDB-lite"/>
    </source>
</evidence>
<keyword evidence="2" id="KW-0472">Membrane</keyword>
<comment type="caution">
    <text evidence="3">The sequence shown here is derived from an EMBL/GenBank/DDBJ whole genome shotgun (WGS) entry which is preliminary data.</text>
</comment>
<protein>
    <submittedName>
        <fullName evidence="3">Uncharacterized protein</fullName>
    </submittedName>
</protein>
<dbReference type="EMBL" id="SLUM01000001">
    <property type="protein sequence ID" value="TCL61563.1"/>
    <property type="molecule type" value="Genomic_DNA"/>
</dbReference>
<evidence type="ECO:0000256" key="2">
    <source>
        <dbReference type="SAM" id="Phobius"/>
    </source>
</evidence>
<proteinExistence type="predicted"/>
<feature type="region of interest" description="Disordered" evidence="1">
    <location>
        <begin position="74"/>
        <end position="100"/>
    </location>
</feature>
<dbReference type="Proteomes" id="UP000295184">
    <property type="component" value="Unassembled WGS sequence"/>
</dbReference>
<dbReference type="OrthoDB" id="1850317at2"/>
<feature type="transmembrane region" description="Helical" evidence="2">
    <location>
        <begin position="50"/>
        <end position="68"/>
    </location>
</feature>
<accession>A0A4R1R7G8</accession>
<evidence type="ECO:0000313" key="4">
    <source>
        <dbReference type="Proteomes" id="UP000295184"/>
    </source>
</evidence>